<evidence type="ECO:0000256" key="7">
    <source>
        <dbReference type="ARBA" id="ARBA00022984"/>
    </source>
</evidence>
<reference evidence="13" key="1">
    <citation type="submission" date="2019-08" db="EMBL/GenBank/DDBJ databases">
        <authorList>
            <person name="Kucharzyk K."/>
            <person name="Murdoch R.W."/>
            <person name="Higgins S."/>
            <person name="Loffler F."/>
        </authorList>
    </citation>
    <scope>NUCLEOTIDE SEQUENCE</scope>
</reference>
<dbReference type="EMBL" id="VSSQ01019868">
    <property type="protein sequence ID" value="MPM64292.1"/>
    <property type="molecule type" value="Genomic_DNA"/>
</dbReference>
<protein>
    <recommendedName>
        <fullName evidence="10">UDP-MurNAc-pentapeptide synthetase</fullName>
    </recommendedName>
</protein>
<gene>
    <name evidence="13" type="primary">murF_30</name>
    <name evidence="13" type="ORF">SDC9_111178</name>
</gene>
<dbReference type="SUPFAM" id="SSF63418">
    <property type="entry name" value="MurE/MurF N-terminal domain"/>
    <property type="match status" value="1"/>
</dbReference>
<name>A0A645BG32_9ZZZZ</name>
<evidence type="ECO:0000256" key="9">
    <source>
        <dbReference type="ARBA" id="ARBA00023316"/>
    </source>
</evidence>
<keyword evidence="5" id="KW-0067">ATP-binding</keyword>
<evidence type="ECO:0000256" key="8">
    <source>
        <dbReference type="ARBA" id="ARBA00023306"/>
    </source>
</evidence>
<dbReference type="InterPro" id="IPR035911">
    <property type="entry name" value="MurE/MurF_N"/>
</dbReference>
<organism evidence="13">
    <name type="scientific">bioreactor metagenome</name>
    <dbReference type="NCBI Taxonomy" id="1076179"/>
    <lineage>
        <taxon>unclassified sequences</taxon>
        <taxon>metagenomes</taxon>
        <taxon>ecological metagenomes</taxon>
    </lineage>
</organism>
<keyword evidence="8" id="KW-0131">Cell cycle</keyword>
<keyword evidence="9" id="KW-0961">Cell wall biogenesis/degradation</keyword>
<evidence type="ECO:0000313" key="13">
    <source>
        <dbReference type="EMBL" id="MPM64292.1"/>
    </source>
</evidence>
<dbReference type="GO" id="GO:0051301">
    <property type="term" value="P:cell division"/>
    <property type="evidence" value="ECO:0007669"/>
    <property type="project" value="UniProtKB-KW"/>
</dbReference>
<dbReference type="PANTHER" id="PTHR43024:SF1">
    <property type="entry name" value="UDP-N-ACETYLMURAMOYL-TRIPEPTIDE--D-ALANYL-D-ALANINE LIGASE"/>
    <property type="match status" value="1"/>
</dbReference>
<keyword evidence="6" id="KW-0133">Cell shape</keyword>
<dbReference type="GO" id="GO:0071555">
    <property type="term" value="P:cell wall organization"/>
    <property type="evidence" value="ECO:0007669"/>
    <property type="project" value="UniProtKB-KW"/>
</dbReference>
<dbReference type="InterPro" id="IPR004101">
    <property type="entry name" value="Mur_ligase_C"/>
</dbReference>
<dbReference type="Pfam" id="PF02875">
    <property type="entry name" value="Mur_ligase_C"/>
    <property type="match status" value="1"/>
</dbReference>
<dbReference type="Gene3D" id="3.40.1190.10">
    <property type="entry name" value="Mur-like, catalytic domain"/>
    <property type="match status" value="1"/>
</dbReference>
<evidence type="ECO:0000256" key="2">
    <source>
        <dbReference type="ARBA" id="ARBA00022598"/>
    </source>
</evidence>
<dbReference type="InterPro" id="IPR036565">
    <property type="entry name" value="Mur-like_cat_sf"/>
</dbReference>
<evidence type="ECO:0000256" key="1">
    <source>
        <dbReference type="ARBA" id="ARBA00022490"/>
    </source>
</evidence>
<dbReference type="Gene3D" id="3.90.190.20">
    <property type="entry name" value="Mur ligase, C-terminal domain"/>
    <property type="match status" value="1"/>
</dbReference>
<evidence type="ECO:0000256" key="10">
    <source>
        <dbReference type="ARBA" id="ARBA00031461"/>
    </source>
</evidence>
<dbReference type="InterPro" id="IPR005863">
    <property type="entry name" value="UDP-N-AcMur_synth"/>
</dbReference>
<evidence type="ECO:0000256" key="4">
    <source>
        <dbReference type="ARBA" id="ARBA00022741"/>
    </source>
</evidence>
<proteinExistence type="predicted"/>
<keyword evidence="4" id="KW-0547">Nucleotide-binding</keyword>
<dbReference type="Gene3D" id="3.40.1390.10">
    <property type="entry name" value="MurE/MurF, N-terminal domain"/>
    <property type="match status" value="1"/>
</dbReference>
<keyword evidence="3" id="KW-0132">Cell division</keyword>
<dbReference type="Pfam" id="PF08245">
    <property type="entry name" value="Mur_ligase_M"/>
    <property type="match status" value="1"/>
</dbReference>
<feature type="domain" description="Mur ligase central" evidence="12">
    <location>
        <begin position="68"/>
        <end position="264"/>
    </location>
</feature>
<dbReference type="InterPro" id="IPR051046">
    <property type="entry name" value="MurCDEF_CellWall_CoF430Synth"/>
</dbReference>
<dbReference type="SUPFAM" id="SSF53623">
    <property type="entry name" value="MurD-like peptide ligases, catalytic domain"/>
    <property type="match status" value="1"/>
</dbReference>
<feature type="domain" description="Mur ligase C-terminal" evidence="11">
    <location>
        <begin position="287"/>
        <end position="411"/>
    </location>
</feature>
<comment type="caution">
    <text evidence="13">The sequence shown here is derived from an EMBL/GenBank/DDBJ whole genome shotgun (WGS) entry which is preliminary data.</text>
</comment>
<evidence type="ECO:0000256" key="6">
    <source>
        <dbReference type="ARBA" id="ARBA00022960"/>
    </source>
</evidence>
<dbReference type="PANTHER" id="PTHR43024">
    <property type="entry name" value="UDP-N-ACETYLMURAMOYL-TRIPEPTIDE--D-ALANYL-D-ALANINE LIGASE"/>
    <property type="match status" value="1"/>
</dbReference>
<dbReference type="GO" id="GO:0047480">
    <property type="term" value="F:UDP-N-acetylmuramoyl-tripeptide-D-alanyl-D-alanine ligase activity"/>
    <property type="evidence" value="ECO:0007669"/>
    <property type="project" value="InterPro"/>
</dbReference>
<accession>A0A645BG32</accession>
<dbReference type="InterPro" id="IPR013221">
    <property type="entry name" value="Mur_ligase_cen"/>
</dbReference>
<keyword evidence="7" id="KW-0573">Peptidoglycan synthesis</keyword>
<evidence type="ECO:0000259" key="12">
    <source>
        <dbReference type="Pfam" id="PF08245"/>
    </source>
</evidence>
<sequence length="422" mass="44465">MPLVGERFDGHDFLPKAAAAGAACVLCASNRPVPADLPVLVVNDTLLAYQALGAFHRQRMTQLKVAGVTGSVGKTSVKEMLRAIFTREAGADAVLHTIGNTNNQVGVAQNLLRLTPHHRYAIIEMGTNHPGEIAPLTAMARPELALVNSIAPCHLEFLGDLNGVACEKSAIFSAVVHSGGAVYPAQCPGHDILAEAAAARGLAVRQFALGENAAAAVTARLTDDSLAGSTVELHFRESGEIISFRWNLSGEYQALNAAAAAAAALHFGLAPAVIAEGLSQTELPGKRMRMVEHGGAIWINDAYNANPTSMTSALRHLRSAGGDRKYLLVLGDMLELGAQCDASHREILELVRELFSGCDYRLLLLGPRFARSLAALNAVPDSWQSFAALPELKTALAAAVEPGATVFLKSSNGLGLHTVEPI</sequence>
<dbReference type="GO" id="GO:0008360">
    <property type="term" value="P:regulation of cell shape"/>
    <property type="evidence" value="ECO:0007669"/>
    <property type="project" value="UniProtKB-KW"/>
</dbReference>
<dbReference type="AlphaFoldDB" id="A0A645BG32"/>
<keyword evidence="2 13" id="KW-0436">Ligase</keyword>
<keyword evidence="1" id="KW-0963">Cytoplasm</keyword>
<dbReference type="InterPro" id="IPR036615">
    <property type="entry name" value="Mur_ligase_C_dom_sf"/>
</dbReference>
<evidence type="ECO:0000256" key="3">
    <source>
        <dbReference type="ARBA" id="ARBA00022618"/>
    </source>
</evidence>
<dbReference type="NCBIfam" id="TIGR01143">
    <property type="entry name" value="murF"/>
    <property type="match status" value="1"/>
</dbReference>
<evidence type="ECO:0000259" key="11">
    <source>
        <dbReference type="Pfam" id="PF02875"/>
    </source>
</evidence>
<dbReference type="GO" id="GO:0005524">
    <property type="term" value="F:ATP binding"/>
    <property type="evidence" value="ECO:0007669"/>
    <property type="project" value="UniProtKB-KW"/>
</dbReference>
<dbReference type="SUPFAM" id="SSF53244">
    <property type="entry name" value="MurD-like peptide ligases, peptide-binding domain"/>
    <property type="match status" value="1"/>
</dbReference>
<evidence type="ECO:0000256" key="5">
    <source>
        <dbReference type="ARBA" id="ARBA00022840"/>
    </source>
</evidence>
<dbReference type="GO" id="GO:0009252">
    <property type="term" value="P:peptidoglycan biosynthetic process"/>
    <property type="evidence" value="ECO:0007669"/>
    <property type="project" value="UniProtKB-KW"/>
</dbReference>